<evidence type="ECO:0000256" key="1">
    <source>
        <dbReference type="SAM" id="Coils"/>
    </source>
</evidence>
<sequence length="133" mass="15395">MEVPSNTENKRKGVGDYRVIHSLLKSVILPIDVQIFEEAGGVFHIQDSYDSLLRLIHHVDHFVEVIKEVRRLSKKAEEKAAQINRRVDDAQLSRLKAEDETRSLKKRVKRLESELAKAEARVFKERKVRRAPG</sequence>
<organism evidence="2 3">
    <name type="scientific">Cocos nucifera</name>
    <name type="common">Coconut palm</name>
    <dbReference type="NCBI Taxonomy" id="13894"/>
    <lineage>
        <taxon>Eukaryota</taxon>
        <taxon>Viridiplantae</taxon>
        <taxon>Streptophyta</taxon>
        <taxon>Embryophyta</taxon>
        <taxon>Tracheophyta</taxon>
        <taxon>Spermatophyta</taxon>
        <taxon>Magnoliopsida</taxon>
        <taxon>Liliopsida</taxon>
        <taxon>Arecaceae</taxon>
        <taxon>Arecoideae</taxon>
        <taxon>Cocoseae</taxon>
        <taxon>Attaleinae</taxon>
        <taxon>Cocos</taxon>
    </lineage>
</organism>
<name>A0A8K0I4F8_COCNU</name>
<feature type="coiled-coil region" evidence="1">
    <location>
        <begin position="66"/>
        <end position="128"/>
    </location>
</feature>
<reference evidence="2" key="2">
    <citation type="submission" date="2019-07" db="EMBL/GenBank/DDBJ databases">
        <authorList>
            <person name="Yang Y."/>
            <person name="Bocs S."/>
            <person name="Baudouin L."/>
        </authorList>
    </citation>
    <scope>NUCLEOTIDE SEQUENCE</scope>
    <source>
        <tissue evidence="2">Spear leaf of Hainan Tall coconut</tissue>
    </source>
</reference>
<reference evidence="2" key="1">
    <citation type="journal article" date="2017" name="Gigascience">
        <title>The genome draft of coconut (Cocos nucifera).</title>
        <authorList>
            <person name="Xiao Y."/>
            <person name="Xu P."/>
            <person name="Fan H."/>
            <person name="Baudouin L."/>
            <person name="Xia W."/>
            <person name="Bocs S."/>
            <person name="Xu J."/>
            <person name="Li Q."/>
            <person name="Guo A."/>
            <person name="Zhou L."/>
            <person name="Li J."/>
            <person name="Wu Y."/>
            <person name="Ma Z."/>
            <person name="Armero A."/>
            <person name="Issali A.E."/>
            <person name="Liu N."/>
            <person name="Peng M."/>
            <person name="Yang Y."/>
        </authorList>
    </citation>
    <scope>NUCLEOTIDE SEQUENCE</scope>
    <source>
        <tissue evidence="2">Spear leaf of Hainan Tall coconut</tissue>
    </source>
</reference>
<dbReference type="Proteomes" id="UP000797356">
    <property type="component" value="Chromosome 3"/>
</dbReference>
<evidence type="ECO:0000313" key="2">
    <source>
        <dbReference type="EMBL" id="KAG1335558.1"/>
    </source>
</evidence>
<dbReference type="AlphaFoldDB" id="A0A8K0I4F8"/>
<gene>
    <name evidence="2" type="ORF">COCNU_03G016770</name>
</gene>
<keyword evidence="3" id="KW-1185">Reference proteome</keyword>
<protein>
    <submittedName>
        <fullName evidence="2">Uncharacterized protein</fullName>
    </submittedName>
</protein>
<comment type="caution">
    <text evidence="2">The sequence shown here is derived from an EMBL/GenBank/DDBJ whole genome shotgun (WGS) entry which is preliminary data.</text>
</comment>
<evidence type="ECO:0000313" key="3">
    <source>
        <dbReference type="Proteomes" id="UP000797356"/>
    </source>
</evidence>
<dbReference type="EMBL" id="CM017874">
    <property type="protein sequence ID" value="KAG1335558.1"/>
    <property type="molecule type" value="Genomic_DNA"/>
</dbReference>
<proteinExistence type="predicted"/>
<keyword evidence="1" id="KW-0175">Coiled coil</keyword>
<accession>A0A8K0I4F8</accession>